<evidence type="ECO:0000256" key="3">
    <source>
        <dbReference type="ARBA" id="ARBA00023274"/>
    </source>
</evidence>
<reference evidence="6 7" key="1">
    <citation type="submission" date="2015-02" db="EMBL/GenBank/DDBJ databases">
        <title>Genome Sequencing of Rickettsiales.</title>
        <authorList>
            <person name="Daugherty S.C."/>
            <person name="Su Q."/>
            <person name="Abolude K."/>
            <person name="Beier-Sexton M."/>
            <person name="Carlyon J.A."/>
            <person name="Carter R."/>
            <person name="Day N.P."/>
            <person name="Dumler S.J."/>
            <person name="Dyachenko V."/>
            <person name="Godinez A."/>
            <person name="Kurtti T.J."/>
            <person name="Lichay M."/>
            <person name="Mullins K.E."/>
            <person name="Ott S."/>
            <person name="Pappas-Brown V."/>
            <person name="Paris D.H."/>
            <person name="Patel P."/>
            <person name="Richards A.L."/>
            <person name="Sadzewicz L."/>
            <person name="Sears K."/>
            <person name="Seidman D."/>
            <person name="Sengamalay N."/>
            <person name="Stenos J."/>
            <person name="Tallon L.J."/>
            <person name="Vincent G."/>
            <person name="Fraser C.M."/>
            <person name="Munderloh U."/>
            <person name="Dunning-Hotopp J.C."/>
        </authorList>
    </citation>
    <scope>NUCLEOTIDE SEQUENCE [LARGE SCALE GENOMIC DNA]</scope>
    <source>
        <strain evidence="6 7">EmCRT</strain>
    </source>
</reference>
<accession>A0A0F3NEU8</accession>
<comment type="similarity">
    <text evidence="1 4">Belongs to the universal ribosomal protein uL15 family.</text>
</comment>
<comment type="caution">
    <text evidence="6">The sequence shown here is derived from an EMBL/GenBank/DDBJ whole genome shotgun (WGS) entry which is preliminary data.</text>
</comment>
<evidence type="ECO:0000256" key="2">
    <source>
        <dbReference type="ARBA" id="ARBA00022980"/>
    </source>
</evidence>
<dbReference type="Gene3D" id="3.100.10.10">
    <property type="match status" value="1"/>
</dbReference>
<evidence type="ECO:0000256" key="1">
    <source>
        <dbReference type="ARBA" id="ARBA00007320"/>
    </source>
</evidence>
<dbReference type="PANTHER" id="PTHR12934">
    <property type="entry name" value="50S RIBOSOMAL PROTEIN L15"/>
    <property type="match status" value="1"/>
</dbReference>
<dbReference type="SUPFAM" id="SSF52080">
    <property type="entry name" value="Ribosomal proteins L15p and L18e"/>
    <property type="match status" value="1"/>
</dbReference>
<dbReference type="GO" id="GO:0015934">
    <property type="term" value="C:large ribosomal subunit"/>
    <property type="evidence" value="ECO:0007669"/>
    <property type="project" value="InterPro"/>
</dbReference>
<dbReference type="PANTHER" id="PTHR12934:SF11">
    <property type="entry name" value="LARGE RIBOSOMAL SUBUNIT PROTEIN UL15M"/>
    <property type="match status" value="1"/>
</dbReference>
<proteinExistence type="inferred from homology"/>
<keyword evidence="2 4" id="KW-0689">Ribosomal protein</keyword>
<comment type="function">
    <text evidence="4">Binds to the 23S rRNA.</text>
</comment>
<keyword evidence="3 4" id="KW-0687">Ribonucleoprotein</keyword>
<comment type="subunit">
    <text evidence="4">Part of the 50S ribosomal subunit.</text>
</comment>
<dbReference type="RefSeq" id="WP_052692792.1">
    <property type="nucleotide sequence ID" value="NZ_LANU01000002.1"/>
</dbReference>
<keyword evidence="4" id="KW-0694">RNA-binding</keyword>
<dbReference type="HAMAP" id="MF_01341">
    <property type="entry name" value="Ribosomal_uL15"/>
    <property type="match status" value="1"/>
</dbReference>
<feature type="domain" description="Large ribosomal subunit protein uL15/eL18" evidence="5">
    <location>
        <begin position="79"/>
        <end position="145"/>
    </location>
</feature>
<protein>
    <recommendedName>
        <fullName evidence="4">Large ribosomal subunit protein uL15</fullName>
    </recommendedName>
</protein>
<organism evidence="6 7">
    <name type="scientific">Ehrlichia cf. muris str. EmCRT</name>
    <dbReference type="NCBI Taxonomy" id="1359167"/>
    <lineage>
        <taxon>Bacteria</taxon>
        <taxon>Pseudomonadati</taxon>
        <taxon>Pseudomonadota</taxon>
        <taxon>Alphaproteobacteria</taxon>
        <taxon>Rickettsiales</taxon>
        <taxon>Anaplasmataceae</taxon>
        <taxon>Ehrlichia</taxon>
    </lineage>
</organism>
<evidence type="ECO:0000259" key="5">
    <source>
        <dbReference type="Pfam" id="PF00828"/>
    </source>
</evidence>
<evidence type="ECO:0000256" key="4">
    <source>
        <dbReference type="HAMAP-Rule" id="MF_01341"/>
    </source>
</evidence>
<dbReference type="EMBL" id="LANU01000002">
    <property type="protein sequence ID" value="KJV65454.1"/>
    <property type="molecule type" value="Genomic_DNA"/>
</dbReference>
<dbReference type="GO" id="GO:0006412">
    <property type="term" value="P:translation"/>
    <property type="evidence" value="ECO:0007669"/>
    <property type="project" value="UniProtKB-UniRule"/>
</dbReference>
<dbReference type="GO" id="GO:0003735">
    <property type="term" value="F:structural constituent of ribosome"/>
    <property type="evidence" value="ECO:0007669"/>
    <property type="project" value="InterPro"/>
</dbReference>
<dbReference type="PATRIC" id="fig|1359167.3.peg.381"/>
<keyword evidence="4" id="KW-0699">rRNA-binding</keyword>
<dbReference type="InterPro" id="IPR005749">
    <property type="entry name" value="Ribosomal_uL15_bac-type"/>
</dbReference>
<name>A0A0F3NEU8_9RICK</name>
<gene>
    <name evidence="4 6" type="primary">rplO</name>
    <name evidence="6" type="ORF">EMUCRT_0396</name>
</gene>
<dbReference type="GO" id="GO:0019843">
    <property type="term" value="F:rRNA binding"/>
    <property type="evidence" value="ECO:0007669"/>
    <property type="project" value="UniProtKB-UniRule"/>
</dbReference>
<evidence type="ECO:0000313" key="6">
    <source>
        <dbReference type="EMBL" id="KJV65454.1"/>
    </source>
</evidence>
<dbReference type="Proteomes" id="UP000033546">
    <property type="component" value="Unassembled WGS sequence"/>
</dbReference>
<dbReference type="InterPro" id="IPR021131">
    <property type="entry name" value="Ribosomal_uL15/eL18"/>
</dbReference>
<evidence type="ECO:0000313" key="7">
    <source>
        <dbReference type="Proteomes" id="UP000033546"/>
    </source>
</evidence>
<dbReference type="Pfam" id="PF00828">
    <property type="entry name" value="Ribosomal_L27A"/>
    <property type="match status" value="1"/>
</dbReference>
<dbReference type="AlphaFoldDB" id="A0A0F3NEU8"/>
<sequence length="156" mass="17010">MDTVIKLNNIFSGLPKKKKSKVLGRGIGCGKGKTSGRGHKGQKARSGVSINGFEGGQQSIFTRLPKRGFNSLLKDRYSIINLSTIQRLIDSKKIEDVSVITKKILFNLGIISSVQEKIKILGNGKLNTAVAIEYDFISKSARSQVTLLSNVSESKE</sequence>
<dbReference type="NCBIfam" id="TIGR01071">
    <property type="entry name" value="rplO_bact"/>
    <property type="match status" value="1"/>
</dbReference>
<dbReference type="InterPro" id="IPR030878">
    <property type="entry name" value="Ribosomal_uL15"/>
</dbReference>
<dbReference type="InterPro" id="IPR036227">
    <property type="entry name" value="Ribosomal_uL15/eL18_sf"/>
</dbReference>